<dbReference type="Proteomes" id="UP001345963">
    <property type="component" value="Unassembled WGS sequence"/>
</dbReference>
<keyword evidence="1" id="KW-0472">Membrane</keyword>
<evidence type="ECO:0000313" key="2">
    <source>
        <dbReference type="EMBL" id="MED6259342.1"/>
    </source>
</evidence>
<organism evidence="2 3">
    <name type="scientific">Ataeniobius toweri</name>
    <dbReference type="NCBI Taxonomy" id="208326"/>
    <lineage>
        <taxon>Eukaryota</taxon>
        <taxon>Metazoa</taxon>
        <taxon>Chordata</taxon>
        <taxon>Craniata</taxon>
        <taxon>Vertebrata</taxon>
        <taxon>Euteleostomi</taxon>
        <taxon>Actinopterygii</taxon>
        <taxon>Neopterygii</taxon>
        <taxon>Teleostei</taxon>
        <taxon>Neoteleostei</taxon>
        <taxon>Acanthomorphata</taxon>
        <taxon>Ovalentaria</taxon>
        <taxon>Atherinomorphae</taxon>
        <taxon>Cyprinodontiformes</taxon>
        <taxon>Goodeidae</taxon>
        <taxon>Ataeniobius</taxon>
    </lineage>
</organism>
<protein>
    <submittedName>
        <fullName evidence="2">Uncharacterized protein</fullName>
    </submittedName>
</protein>
<keyword evidence="1" id="KW-0812">Transmembrane</keyword>
<accession>A0ABU7C9K4</accession>
<comment type="caution">
    <text evidence="2">The sequence shown here is derived from an EMBL/GenBank/DDBJ whole genome shotgun (WGS) entry which is preliminary data.</text>
</comment>
<sequence>MHPTLEEDCCSLARREVRFDSLKATSHLVVEIGLLIVLIVGRIGIKSLGNKNLTSGKLLQRKDLVQHSPQQQPIHCPLCFLKMQSKISKLAVESQFAKDNLKMNQDSDQEGNHLEKLALTYHEVQV</sequence>
<name>A0ABU7C9K4_9TELE</name>
<gene>
    <name evidence="2" type="ORF">ATANTOWER_021227</name>
</gene>
<reference evidence="2 3" key="1">
    <citation type="submission" date="2021-07" db="EMBL/GenBank/DDBJ databases">
        <authorList>
            <person name="Palmer J.M."/>
        </authorList>
    </citation>
    <scope>NUCLEOTIDE SEQUENCE [LARGE SCALE GENOMIC DNA]</scope>
    <source>
        <strain evidence="2 3">AT_MEX2019</strain>
        <tissue evidence="2">Muscle</tissue>
    </source>
</reference>
<evidence type="ECO:0000313" key="3">
    <source>
        <dbReference type="Proteomes" id="UP001345963"/>
    </source>
</evidence>
<dbReference type="EMBL" id="JAHUTI010083218">
    <property type="protein sequence ID" value="MED6259342.1"/>
    <property type="molecule type" value="Genomic_DNA"/>
</dbReference>
<keyword evidence="1" id="KW-1133">Transmembrane helix</keyword>
<keyword evidence="3" id="KW-1185">Reference proteome</keyword>
<evidence type="ECO:0000256" key="1">
    <source>
        <dbReference type="SAM" id="Phobius"/>
    </source>
</evidence>
<feature type="transmembrane region" description="Helical" evidence="1">
    <location>
        <begin position="24"/>
        <end position="45"/>
    </location>
</feature>
<proteinExistence type="predicted"/>